<dbReference type="InterPro" id="IPR029035">
    <property type="entry name" value="DHS-like_NAD/FAD-binding_dom"/>
</dbReference>
<protein>
    <recommendedName>
        <fullName evidence="3">SIR2-like domain-containing protein</fullName>
    </recommendedName>
</protein>
<reference evidence="1 2" key="1">
    <citation type="submission" date="2020-05" db="EMBL/GenBank/DDBJ databases">
        <authorList>
            <person name="Whitworth D."/>
        </authorList>
    </citation>
    <scope>NUCLEOTIDE SEQUENCE [LARGE SCALE GENOMIC DNA]</scope>
    <source>
        <strain evidence="1 2">AB043B</strain>
    </source>
</reference>
<evidence type="ECO:0008006" key="3">
    <source>
        <dbReference type="Google" id="ProtNLM"/>
    </source>
</evidence>
<comment type="caution">
    <text evidence="1">The sequence shown here is derived from an EMBL/GenBank/DDBJ whole genome shotgun (WGS) entry which is preliminary data.</text>
</comment>
<dbReference type="InterPro" id="IPR011990">
    <property type="entry name" value="TPR-like_helical_dom_sf"/>
</dbReference>
<dbReference type="InterPro" id="IPR019734">
    <property type="entry name" value="TPR_rpt"/>
</dbReference>
<evidence type="ECO:0000313" key="1">
    <source>
        <dbReference type="EMBL" id="NOK37908.1"/>
    </source>
</evidence>
<dbReference type="EMBL" id="JABFJV010000265">
    <property type="protein sequence ID" value="NOK37908.1"/>
    <property type="molecule type" value="Genomic_DNA"/>
</dbReference>
<name>A0A7Y4KQ17_9BACT</name>
<dbReference type="Proteomes" id="UP000563426">
    <property type="component" value="Unassembled WGS sequence"/>
</dbReference>
<dbReference type="SUPFAM" id="SSF52467">
    <property type="entry name" value="DHS-like NAD/FAD-binding domain"/>
    <property type="match status" value="1"/>
</dbReference>
<organism evidence="1 2">
    <name type="scientific">Corallococcus exercitus</name>
    <dbReference type="NCBI Taxonomy" id="2316736"/>
    <lineage>
        <taxon>Bacteria</taxon>
        <taxon>Pseudomonadati</taxon>
        <taxon>Myxococcota</taxon>
        <taxon>Myxococcia</taxon>
        <taxon>Myxococcales</taxon>
        <taxon>Cystobacterineae</taxon>
        <taxon>Myxococcaceae</taxon>
        <taxon>Corallococcus</taxon>
    </lineage>
</organism>
<evidence type="ECO:0000313" key="2">
    <source>
        <dbReference type="Proteomes" id="UP000563426"/>
    </source>
</evidence>
<dbReference type="Pfam" id="PF13289">
    <property type="entry name" value="SIR2_2"/>
    <property type="match status" value="1"/>
</dbReference>
<dbReference type="Gene3D" id="1.25.40.10">
    <property type="entry name" value="Tetratricopeptide repeat domain"/>
    <property type="match status" value="1"/>
</dbReference>
<dbReference type="RefSeq" id="WP_171437722.1">
    <property type="nucleotide sequence ID" value="NZ_JABFJV010000265.1"/>
</dbReference>
<dbReference type="Gene3D" id="3.40.50.1220">
    <property type="entry name" value="TPP-binding domain"/>
    <property type="match status" value="1"/>
</dbReference>
<dbReference type="SMART" id="SM00028">
    <property type="entry name" value="TPR"/>
    <property type="match status" value="7"/>
</dbReference>
<dbReference type="SUPFAM" id="SSF48452">
    <property type="entry name" value="TPR-like"/>
    <property type="match status" value="2"/>
</dbReference>
<dbReference type="Pfam" id="PF13181">
    <property type="entry name" value="TPR_8"/>
    <property type="match status" value="1"/>
</dbReference>
<proteinExistence type="predicted"/>
<keyword evidence="2" id="KW-1185">Reference proteome</keyword>
<accession>A0A7Y4KQ17</accession>
<sequence>MNFNIPHPTTMPEPQILSLDEAVFEIHEACLASIEHEESPPFFFITGAGISHPPIPLARQIIEHCKDKAKGHPALASLQGQSPLNEYSYWFSLAYPQPHQRKQYFEKLISNEYISAANLRLAHLLLNEDLTKRITNLVFTLNFDDFLSRALTTFGKHHIVCDHPQTTARINLNDWKSTQIVHVHGSYNFYDCRNLANEIANTAILSPTSQSMASLLDAALRNRAPLVVGYSGWDGDIVMSALKRRLDRQTLPFNLYWFCFSPSNIDTLPEWLKHHENIRFVVNKNPQEALSEQPLSEGVEGTIASVGTTLTPGSAPKSQLPAHVVFERLSQIFSIPAPGISQDPLEFIAKQMERNLPKQVHLPEGEDLYQFRAVVREIRAARAVLLERPKEQVSQLLEAMREAIRTSQFENVARLAEGISFDTPRQQRLEILALLCTAVEGLEDNPSAQLSLCNTILKLNPPPGDPSEDAIPIAHSLALASKAQIHHGQEEFKEALAAEDDCISRFGASKISRVKKHVAHALTLRGFTLQGLDRAEDSLQAFETILSFDTKVAPEDRPEFDICIAIGYAETSAILRRPDKAIRLLDAALNHPLDSVPEEFVIQAYNVKAVLLELLGRRQEAVQINTQLIKATSGASNPELAFWNFLARYNRAVHAREAGDLDAAMPMFKDLLLELPESNAFRFRELYLRTLANLSIIYAQANKHELAIATSDKLILQIPIDQAHRYQLFHGTALLLRGVSLHFLDRNEEAVTSLEAMLTQHGTPRDVRTRDDIARAYIFLGRSYLALKRKDAAREAYRAGLSYIEAHCPSVPPDLEALSDGAKKELNKLTRSRR</sequence>
<dbReference type="AlphaFoldDB" id="A0A7Y4KQ17"/>
<gene>
    <name evidence="1" type="ORF">HMI49_32380</name>
</gene>